<dbReference type="InterPro" id="IPR050187">
    <property type="entry name" value="Lipid_Phosphate_FormReg"/>
</dbReference>
<dbReference type="InterPro" id="IPR017438">
    <property type="entry name" value="ATP-NAD_kinase_N"/>
</dbReference>
<dbReference type="Pfam" id="PF00781">
    <property type="entry name" value="DAGK_cat"/>
    <property type="match status" value="1"/>
</dbReference>
<dbReference type="RefSeq" id="WP_132115964.1">
    <property type="nucleotide sequence ID" value="NZ_SMJU01000004.1"/>
</dbReference>
<sequence>MPIPKHVLLVVNPISGGTDKSELIELVQKASQKKSFTCDVYETTGQNDPENIREFLQNQPPARVLIAGGDGTITLVANLLRDYPEIIMGLLPVGSANGLATDFGLPVNLSEALEVALGPVHRCMDGMLLNGKLGLHLSDLGLNAHLVKNYESGEARGKWGYAKEVIRTLTEHDIFRVRIQTDTELFVTDATIVILANARMYGTGVIVNPKGDICDGVFEVIVATRFDVIELAKVIAGSTEFDPDVVRIIPTTQAVVECLSGQALFQIDGEYMGKVARVEATILPHMLSIAVPGALEENKNTIAEM</sequence>
<proteinExistence type="predicted"/>
<protein>
    <submittedName>
        <fullName evidence="6">Diacylglycerol kinase</fullName>
    </submittedName>
</protein>
<evidence type="ECO:0000313" key="7">
    <source>
        <dbReference type="Proteomes" id="UP000295706"/>
    </source>
</evidence>
<dbReference type="OrthoDB" id="9786026at2"/>
<evidence type="ECO:0000313" key="6">
    <source>
        <dbReference type="EMBL" id="TDB66878.1"/>
    </source>
</evidence>
<dbReference type="Gene3D" id="2.60.200.40">
    <property type="match status" value="1"/>
</dbReference>
<evidence type="ECO:0000256" key="2">
    <source>
        <dbReference type="ARBA" id="ARBA00022741"/>
    </source>
</evidence>
<keyword evidence="7" id="KW-1185">Reference proteome</keyword>
<name>A0A4R4KFZ6_9BACT</name>
<evidence type="ECO:0000256" key="1">
    <source>
        <dbReference type="ARBA" id="ARBA00022679"/>
    </source>
</evidence>
<keyword evidence="3 6" id="KW-0418">Kinase</keyword>
<evidence type="ECO:0000256" key="3">
    <source>
        <dbReference type="ARBA" id="ARBA00022777"/>
    </source>
</evidence>
<keyword evidence="2" id="KW-0547">Nucleotide-binding</keyword>
<feature type="domain" description="DAGKc" evidence="5">
    <location>
        <begin position="2"/>
        <end position="133"/>
    </location>
</feature>
<accession>A0A4R4KFZ6</accession>
<dbReference type="InterPro" id="IPR045540">
    <property type="entry name" value="YegS/DAGK_C"/>
</dbReference>
<dbReference type="PANTHER" id="PTHR12358:SF54">
    <property type="entry name" value="SPHINGOSINE KINASE RELATED PROTEIN"/>
    <property type="match status" value="1"/>
</dbReference>
<dbReference type="GO" id="GO:0016301">
    <property type="term" value="F:kinase activity"/>
    <property type="evidence" value="ECO:0007669"/>
    <property type="project" value="UniProtKB-KW"/>
</dbReference>
<gene>
    <name evidence="6" type="ORF">EZE20_07060</name>
</gene>
<evidence type="ECO:0000259" key="5">
    <source>
        <dbReference type="PROSITE" id="PS50146"/>
    </source>
</evidence>
<dbReference type="Proteomes" id="UP000295706">
    <property type="component" value="Unassembled WGS sequence"/>
</dbReference>
<reference evidence="6 7" key="1">
    <citation type="submission" date="2019-02" db="EMBL/GenBank/DDBJ databases">
        <title>Arundinibacter roseus gen. nov., sp. nov., a new member of the family Cytophagaceae.</title>
        <authorList>
            <person name="Szuroczki S."/>
            <person name="Khayer B."/>
            <person name="Sproer C."/>
            <person name="Toumi M."/>
            <person name="Szabo A."/>
            <person name="Felfoldi T."/>
            <person name="Schumann P."/>
            <person name="Toth E."/>
        </authorList>
    </citation>
    <scope>NUCLEOTIDE SEQUENCE [LARGE SCALE GENOMIC DNA]</scope>
    <source>
        <strain evidence="6 7">DMA-k-7a</strain>
    </source>
</reference>
<dbReference type="SUPFAM" id="SSF111331">
    <property type="entry name" value="NAD kinase/diacylglycerol kinase-like"/>
    <property type="match status" value="1"/>
</dbReference>
<comment type="caution">
    <text evidence="6">The sequence shown here is derived from an EMBL/GenBank/DDBJ whole genome shotgun (WGS) entry which is preliminary data.</text>
</comment>
<keyword evidence="4" id="KW-0067">ATP-binding</keyword>
<dbReference type="EMBL" id="SMJU01000004">
    <property type="protein sequence ID" value="TDB66878.1"/>
    <property type="molecule type" value="Genomic_DNA"/>
</dbReference>
<dbReference type="Pfam" id="PF19279">
    <property type="entry name" value="YegS_C"/>
    <property type="match status" value="1"/>
</dbReference>
<keyword evidence="1" id="KW-0808">Transferase</keyword>
<dbReference type="InterPro" id="IPR001206">
    <property type="entry name" value="Diacylglycerol_kinase_cat_dom"/>
</dbReference>
<dbReference type="SMART" id="SM00046">
    <property type="entry name" value="DAGKc"/>
    <property type="match status" value="1"/>
</dbReference>
<dbReference type="PROSITE" id="PS50146">
    <property type="entry name" value="DAGK"/>
    <property type="match status" value="1"/>
</dbReference>
<dbReference type="Gene3D" id="3.40.50.10330">
    <property type="entry name" value="Probable inorganic polyphosphate/atp-NAD kinase, domain 1"/>
    <property type="match status" value="1"/>
</dbReference>
<evidence type="ECO:0000256" key="4">
    <source>
        <dbReference type="ARBA" id="ARBA00022840"/>
    </source>
</evidence>
<dbReference type="PANTHER" id="PTHR12358">
    <property type="entry name" value="SPHINGOSINE KINASE"/>
    <property type="match status" value="1"/>
</dbReference>
<dbReference type="AlphaFoldDB" id="A0A4R4KFZ6"/>
<organism evidence="6 7">
    <name type="scientific">Arundinibacter roseus</name>
    <dbReference type="NCBI Taxonomy" id="2070510"/>
    <lineage>
        <taxon>Bacteria</taxon>
        <taxon>Pseudomonadati</taxon>
        <taxon>Bacteroidota</taxon>
        <taxon>Cytophagia</taxon>
        <taxon>Cytophagales</taxon>
        <taxon>Spirosomataceae</taxon>
        <taxon>Arundinibacter</taxon>
    </lineage>
</organism>
<dbReference type="InterPro" id="IPR016064">
    <property type="entry name" value="NAD/diacylglycerol_kinase_sf"/>
</dbReference>
<dbReference type="GO" id="GO:0005524">
    <property type="term" value="F:ATP binding"/>
    <property type="evidence" value="ECO:0007669"/>
    <property type="project" value="UniProtKB-KW"/>
</dbReference>